<evidence type="ECO:0000256" key="1">
    <source>
        <dbReference type="SAM" id="MobiDB-lite"/>
    </source>
</evidence>
<dbReference type="Proteomes" id="UP000713880">
    <property type="component" value="Unassembled WGS sequence"/>
</dbReference>
<feature type="transmembrane region" description="Helical" evidence="2">
    <location>
        <begin position="89"/>
        <end position="109"/>
    </location>
</feature>
<feature type="compositionally biased region" description="Basic and acidic residues" evidence="1">
    <location>
        <begin position="409"/>
        <end position="422"/>
    </location>
</feature>
<reference evidence="3" key="2">
    <citation type="journal article" date="2021" name="Sci. Rep.">
        <title>The distribution of antibiotic resistance genes in chicken gut microbiota commensals.</title>
        <authorList>
            <person name="Juricova H."/>
            <person name="Matiasovicova J."/>
            <person name="Kubasova T."/>
            <person name="Cejkova D."/>
            <person name="Rychlik I."/>
        </authorList>
    </citation>
    <scope>NUCLEOTIDE SEQUENCE</scope>
    <source>
        <strain evidence="3">An420c</strain>
    </source>
</reference>
<feature type="region of interest" description="Disordered" evidence="1">
    <location>
        <begin position="403"/>
        <end position="422"/>
    </location>
</feature>
<protein>
    <submittedName>
        <fullName evidence="3">Sporulation protein YqfD</fullName>
    </submittedName>
</protein>
<name>A0A938X1N5_9CLOT</name>
<dbReference type="AlphaFoldDB" id="A0A938X1N5"/>
<keyword evidence="4" id="KW-1185">Reference proteome</keyword>
<sequence length="422" mass="49046">MLDQMIRYVRGYVRIRVSGRFAERFLNSCSHHKVRLWELKPVPEGYEMNLFLSGFRKMQPVIKKTGIRFVIIKRIGFPFWIYQYRKRHFFFPGFFLCILAVYFLSSHIWGIEFSGNLTHTDALLLKYLESENVHSGMKRSAVDCAGIAEDMRKTFPDIVWVSASLDGSRLKIQIKENDGYLESSEETEEETKGASAPMDLTADMDGVITDIIPREGVVMVTEGTEVKKGDILVSGYVPVLNDQKEIIAYQEHKADARIIAQVSLDYRDQIHLFYTHKQYDLVKKQMQFVQLGSVRFLFGSIRHSYSYWTMEGEERQIHIGSLMLPVTYGSLTIRPYHPDARRYTTREIRQRLTERFVRYKSDLEKKGVEIIENDVKIYTESEEAVAAGRLKILTPIGVLKESEPLPVPEEEKEKDTWDLQNQ</sequence>
<proteinExistence type="predicted"/>
<evidence type="ECO:0000313" key="4">
    <source>
        <dbReference type="Proteomes" id="UP000713880"/>
    </source>
</evidence>
<evidence type="ECO:0000313" key="3">
    <source>
        <dbReference type="EMBL" id="MBM6825959.1"/>
    </source>
</evidence>
<dbReference type="RefSeq" id="WP_204908027.1">
    <property type="nucleotide sequence ID" value="NZ_JACJLV010000005.1"/>
</dbReference>
<organism evidence="3 4">
    <name type="scientific">Mordavella massiliensis</name>
    <dbReference type="NCBI Taxonomy" id="1871024"/>
    <lineage>
        <taxon>Bacteria</taxon>
        <taxon>Bacillati</taxon>
        <taxon>Bacillota</taxon>
        <taxon>Clostridia</taxon>
        <taxon>Eubacteriales</taxon>
        <taxon>Clostridiaceae</taxon>
        <taxon>Mordavella</taxon>
    </lineage>
</organism>
<keyword evidence="2" id="KW-0812">Transmembrane</keyword>
<comment type="caution">
    <text evidence="3">The sequence shown here is derived from an EMBL/GenBank/DDBJ whole genome shotgun (WGS) entry which is preliminary data.</text>
</comment>
<keyword evidence="2" id="KW-0472">Membrane</keyword>
<dbReference type="InterPro" id="IPR010690">
    <property type="entry name" value="YqfD"/>
</dbReference>
<evidence type="ECO:0000256" key="2">
    <source>
        <dbReference type="SAM" id="Phobius"/>
    </source>
</evidence>
<keyword evidence="2" id="KW-1133">Transmembrane helix</keyword>
<reference evidence="3" key="1">
    <citation type="submission" date="2020-08" db="EMBL/GenBank/DDBJ databases">
        <authorList>
            <person name="Cejkova D."/>
            <person name="Kubasova T."/>
            <person name="Jahodarova E."/>
            <person name="Rychlik I."/>
        </authorList>
    </citation>
    <scope>NUCLEOTIDE SEQUENCE</scope>
    <source>
        <strain evidence="3">An420c</strain>
    </source>
</reference>
<dbReference type="Pfam" id="PF06898">
    <property type="entry name" value="YqfD"/>
    <property type="match status" value="1"/>
</dbReference>
<dbReference type="EMBL" id="JACJLV010000005">
    <property type="protein sequence ID" value="MBM6825959.1"/>
    <property type="molecule type" value="Genomic_DNA"/>
</dbReference>
<gene>
    <name evidence="3" type="ORF">H6A13_02415</name>
</gene>
<accession>A0A938X1N5</accession>